<evidence type="ECO:0000313" key="4">
    <source>
        <dbReference type="EMBL" id="UTY32764.1"/>
    </source>
</evidence>
<dbReference type="PANTHER" id="PTHR43278">
    <property type="entry name" value="NAD(P)H-DEPENDENT FMN-CONTAINING OXIDOREDUCTASE YWQN-RELATED"/>
    <property type="match status" value="1"/>
</dbReference>
<feature type="domain" description="NADPH-dependent FMN reductase-like" evidence="3">
    <location>
        <begin position="3"/>
        <end position="127"/>
    </location>
</feature>
<evidence type="ECO:0000313" key="5">
    <source>
        <dbReference type="Proteomes" id="UP001058682"/>
    </source>
</evidence>
<dbReference type="Gene3D" id="3.40.50.360">
    <property type="match status" value="1"/>
</dbReference>
<evidence type="ECO:0000259" key="3">
    <source>
        <dbReference type="Pfam" id="PF03358"/>
    </source>
</evidence>
<dbReference type="InterPro" id="IPR029039">
    <property type="entry name" value="Flavoprotein-like_sf"/>
</dbReference>
<evidence type="ECO:0000256" key="1">
    <source>
        <dbReference type="ARBA" id="ARBA00022630"/>
    </source>
</evidence>
<gene>
    <name evidence="4" type="ORF">E4N74_01135</name>
</gene>
<dbReference type="PANTHER" id="PTHR43278:SF2">
    <property type="entry name" value="IRON-SULFUR FLAVOPROTEIN"/>
    <property type="match status" value="1"/>
</dbReference>
<keyword evidence="2" id="KW-0288">FMN</keyword>
<name>A0AAE9SKJ1_9SPIR</name>
<dbReference type="GO" id="GO:0016491">
    <property type="term" value="F:oxidoreductase activity"/>
    <property type="evidence" value="ECO:0007669"/>
    <property type="project" value="InterPro"/>
</dbReference>
<dbReference type="Pfam" id="PF03358">
    <property type="entry name" value="FMN_red"/>
    <property type="match status" value="1"/>
</dbReference>
<proteinExistence type="predicted"/>
<organism evidence="4 5">
    <name type="scientific">Treponema putidum</name>
    <dbReference type="NCBI Taxonomy" id="221027"/>
    <lineage>
        <taxon>Bacteria</taxon>
        <taxon>Pseudomonadati</taxon>
        <taxon>Spirochaetota</taxon>
        <taxon>Spirochaetia</taxon>
        <taxon>Spirochaetales</taxon>
        <taxon>Treponemataceae</taxon>
        <taxon>Treponema</taxon>
    </lineage>
</organism>
<sequence>MKKILLLNASPRKNWNTAQILKSAMRGAQTAGAEVEYIDLYDLNFTGCRSCMLCKRKGVERCRCYWKDDLSPIIEKVFSADALFIGTPIYLGRPTSHYFAFMERLHFCSLSYDDYSNYFKGKVNVVLFLTMNATKDFYDKLYKEKFGNYANEFKSLNGNVTLYPCYNTLQVNDYSKFDMTSFSEDKKRKSREECFPIDLENAFQLGKKLST</sequence>
<reference evidence="4" key="1">
    <citation type="submission" date="2019-04" db="EMBL/GenBank/DDBJ databases">
        <title>Whole genome sequencing of oral phylogroup 2 treponemes.</title>
        <authorList>
            <person name="Chan Y."/>
            <person name="Zeng H.H."/>
            <person name="Yu X.L."/>
            <person name="Leung W.K."/>
            <person name="Watt R.M."/>
        </authorList>
    </citation>
    <scope>NUCLEOTIDE SEQUENCE</scope>
    <source>
        <strain evidence="4">OMZ 835</strain>
    </source>
</reference>
<evidence type="ECO:0000256" key="2">
    <source>
        <dbReference type="ARBA" id="ARBA00022643"/>
    </source>
</evidence>
<accession>A0AAE9SKJ1</accession>
<dbReference type="RefSeq" id="WP_255818497.1">
    <property type="nucleotide sequence ID" value="NZ_CP038804.1"/>
</dbReference>
<keyword evidence="1" id="KW-0285">Flavoprotein</keyword>
<dbReference type="EMBL" id="CP038804">
    <property type="protein sequence ID" value="UTY32764.1"/>
    <property type="molecule type" value="Genomic_DNA"/>
</dbReference>
<protein>
    <submittedName>
        <fullName evidence="4">Flavodoxin family protein</fullName>
    </submittedName>
</protein>
<dbReference type="SUPFAM" id="SSF52218">
    <property type="entry name" value="Flavoproteins"/>
    <property type="match status" value="1"/>
</dbReference>
<dbReference type="Proteomes" id="UP001058682">
    <property type="component" value="Chromosome"/>
</dbReference>
<dbReference type="AlphaFoldDB" id="A0AAE9SKJ1"/>
<dbReference type="InterPro" id="IPR005025">
    <property type="entry name" value="FMN_Rdtase-like_dom"/>
</dbReference>
<dbReference type="InterPro" id="IPR051796">
    <property type="entry name" value="ISF_SsuE-like"/>
</dbReference>